<keyword evidence="5" id="KW-0786">Thiamine pyrophosphate</keyword>
<dbReference type="EMBL" id="PNIK01000053">
    <property type="protein sequence ID" value="PMP67303.1"/>
    <property type="molecule type" value="Genomic_DNA"/>
</dbReference>
<dbReference type="SUPFAM" id="SSF52518">
    <property type="entry name" value="Thiamin diphosphate-binding fold (THDP-binding)"/>
    <property type="match status" value="1"/>
</dbReference>
<dbReference type="GO" id="GO:0016740">
    <property type="term" value="F:transferase activity"/>
    <property type="evidence" value="ECO:0007669"/>
    <property type="project" value="UniProtKB-KW"/>
</dbReference>
<protein>
    <submittedName>
        <fullName evidence="7">Transketolase</fullName>
    </submittedName>
</protein>
<dbReference type="InterPro" id="IPR049557">
    <property type="entry name" value="Transketolase_CS"/>
</dbReference>
<dbReference type="InterPro" id="IPR005474">
    <property type="entry name" value="Transketolase_N"/>
</dbReference>
<feature type="domain" description="Transketolase N-terminal" evidence="6">
    <location>
        <begin position="37"/>
        <end position="235"/>
    </location>
</feature>
<evidence type="ECO:0000313" key="8">
    <source>
        <dbReference type="Proteomes" id="UP000235460"/>
    </source>
</evidence>
<dbReference type="Pfam" id="PF00456">
    <property type="entry name" value="Transketolase_N"/>
    <property type="match status" value="1"/>
</dbReference>
<proteinExistence type="inferred from homology"/>
<evidence type="ECO:0000259" key="6">
    <source>
        <dbReference type="Pfam" id="PF00456"/>
    </source>
</evidence>
<dbReference type="PANTHER" id="PTHR47514:SF1">
    <property type="entry name" value="TRANSKETOLASE N-TERMINAL SECTION-RELATED"/>
    <property type="match status" value="1"/>
</dbReference>
<evidence type="ECO:0000256" key="3">
    <source>
        <dbReference type="ARBA" id="ARBA00022679"/>
    </source>
</evidence>
<gene>
    <name evidence="7" type="ORF">C0190_03565</name>
</gene>
<evidence type="ECO:0000256" key="2">
    <source>
        <dbReference type="ARBA" id="ARBA00007131"/>
    </source>
</evidence>
<comment type="caution">
    <text evidence="7">The sequence shown here is derived from an EMBL/GenBank/DDBJ whole genome shotgun (WGS) entry which is preliminary data.</text>
</comment>
<accession>A0A2N7PNR4</accession>
<comment type="cofactor">
    <cofactor evidence="1">
        <name>thiamine diphosphate</name>
        <dbReference type="ChEBI" id="CHEBI:58937"/>
    </cofactor>
</comment>
<feature type="non-terminal residue" evidence="7">
    <location>
        <position position="246"/>
    </location>
</feature>
<sequence>MIRLDINKDDLSKEELQALELAFKRCARRIILSTTLAGSGHPGGSLSSLSMLLVLYGIAKIDPKNPRREDRDRIVISQGHISPGVYSVLCEYGFFPEEPFLMEFRRAGSAFAGHVEQAVPGVEWNTGNLGQGLSAACGMAKAIKLKGLNNRVFCLMGDGEQQKGQVIEARRWAVKFGLDNLIVLIDYNKLQIGGDISKVMPQRIKEEILATSWNVIEINGHNYSEIFKALKKAINKEVENPQNPTA</sequence>
<dbReference type="Proteomes" id="UP000235460">
    <property type="component" value="Unassembled WGS sequence"/>
</dbReference>
<dbReference type="Gene3D" id="3.40.50.970">
    <property type="match status" value="1"/>
</dbReference>
<keyword evidence="3" id="KW-0808">Transferase</keyword>
<keyword evidence="4" id="KW-0479">Metal-binding</keyword>
<dbReference type="GO" id="GO:0046872">
    <property type="term" value="F:metal ion binding"/>
    <property type="evidence" value="ECO:0007669"/>
    <property type="project" value="UniProtKB-KW"/>
</dbReference>
<dbReference type="AlphaFoldDB" id="A0A2N7PNR4"/>
<dbReference type="PROSITE" id="PS00801">
    <property type="entry name" value="TRANSKETOLASE_1"/>
    <property type="match status" value="1"/>
</dbReference>
<organism evidence="7 8">
    <name type="scientific">Thermodesulfobacterium geofontis</name>
    <dbReference type="NCBI Taxonomy" id="1295609"/>
    <lineage>
        <taxon>Bacteria</taxon>
        <taxon>Pseudomonadati</taxon>
        <taxon>Thermodesulfobacteriota</taxon>
        <taxon>Thermodesulfobacteria</taxon>
        <taxon>Thermodesulfobacteriales</taxon>
        <taxon>Thermodesulfobacteriaceae</taxon>
        <taxon>Thermodesulfobacterium</taxon>
    </lineage>
</organism>
<reference evidence="7 8" key="1">
    <citation type="submission" date="2018-01" db="EMBL/GenBank/DDBJ databases">
        <title>Metagenomic assembled genomes from two thermal pools in the Uzon Caldera, Kamchatka, Russia.</title>
        <authorList>
            <person name="Wilkins L."/>
            <person name="Ettinger C."/>
        </authorList>
    </citation>
    <scope>NUCLEOTIDE SEQUENCE [LARGE SCALE GENOMIC DNA]</scope>
    <source>
        <strain evidence="7">ZAV-08</strain>
    </source>
</reference>
<dbReference type="InterPro" id="IPR029061">
    <property type="entry name" value="THDP-binding"/>
</dbReference>
<evidence type="ECO:0000256" key="5">
    <source>
        <dbReference type="ARBA" id="ARBA00023052"/>
    </source>
</evidence>
<evidence type="ECO:0000313" key="7">
    <source>
        <dbReference type="EMBL" id="PMP67303.1"/>
    </source>
</evidence>
<evidence type="ECO:0000256" key="4">
    <source>
        <dbReference type="ARBA" id="ARBA00022723"/>
    </source>
</evidence>
<dbReference type="PANTHER" id="PTHR47514">
    <property type="entry name" value="TRANSKETOLASE N-TERMINAL SECTION-RELATED"/>
    <property type="match status" value="1"/>
</dbReference>
<evidence type="ECO:0000256" key="1">
    <source>
        <dbReference type="ARBA" id="ARBA00001964"/>
    </source>
</evidence>
<name>A0A2N7PNR4_9BACT</name>
<comment type="similarity">
    <text evidence="2">Belongs to the transketolase family.</text>
</comment>